<dbReference type="RefSeq" id="WP_206293553.1">
    <property type="nucleotide sequence ID" value="NZ_CP063458.1"/>
</dbReference>
<reference evidence="2 3" key="1">
    <citation type="submission" date="2020-10" db="EMBL/GenBank/DDBJ databases">
        <title>Wide distribution of Phycisphaera-like planctomycetes from WD2101 soil group in peatlands and genome analysis of the first cultivated representative.</title>
        <authorList>
            <person name="Dedysh S.N."/>
            <person name="Beletsky A.V."/>
            <person name="Ivanova A."/>
            <person name="Kulichevskaya I.S."/>
            <person name="Suzina N.E."/>
            <person name="Philippov D.A."/>
            <person name="Rakitin A.L."/>
            <person name="Mardanov A.V."/>
            <person name="Ravin N.V."/>
        </authorList>
    </citation>
    <scope>NUCLEOTIDE SEQUENCE [LARGE SCALE GENOMIC DNA]</scope>
    <source>
        <strain evidence="2 3">M1803</strain>
    </source>
</reference>
<dbReference type="KEGG" id="hbs:IPV69_03625"/>
<dbReference type="EMBL" id="CP063458">
    <property type="protein sequence ID" value="QOV90468.1"/>
    <property type="molecule type" value="Genomic_DNA"/>
</dbReference>
<sequence>MEIPSLLLVLNLASTWYMVGLIWFVQVVHYAQFPQVGADRFCDYHRRHTRFTTLAVGPAMLVEMSTAVLLLVRPHAALPTWAAWTGVGLAALLWLSTAFLQVPKHDILSRGFDASACQTLVRTNWLRTAMWTARGVLMAWVVLQALGVNAGHA</sequence>
<keyword evidence="3" id="KW-1185">Reference proteome</keyword>
<feature type="transmembrane region" description="Helical" evidence="1">
    <location>
        <begin position="78"/>
        <end position="100"/>
    </location>
</feature>
<evidence type="ECO:0000313" key="2">
    <source>
        <dbReference type="EMBL" id="QOV90468.1"/>
    </source>
</evidence>
<organism evidence="2 3">
    <name type="scientific">Humisphaera borealis</name>
    <dbReference type="NCBI Taxonomy" id="2807512"/>
    <lineage>
        <taxon>Bacteria</taxon>
        <taxon>Pseudomonadati</taxon>
        <taxon>Planctomycetota</taxon>
        <taxon>Phycisphaerae</taxon>
        <taxon>Tepidisphaerales</taxon>
        <taxon>Tepidisphaeraceae</taxon>
        <taxon>Humisphaera</taxon>
    </lineage>
</organism>
<evidence type="ECO:0000313" key="3">
    <source>
        <dbReference type="Proteomes" id="UP000593765"/>
    </source>
</evidence>
<feature type="transmembrane region" description="Helical" evidence="1">
    <location>
        <begin position="6"/>
        <end position="30"/>
    </location>
</feature>
<evidence type="ECO:0008006" key="4">
    <source>
        <dbReference type="Google" id="ProtNLM"/>
    </source>
</evidence>
<evidence type="ECO:0000256" key="1">
    <source>
        <dbReference type="SAM" id="Phobius"/>
    </source>
</evidence>
<keyword evidence="1" id="KW-1133">Transmembrane helix</keyword>
<name>A0A7M2WY96_9BACT</name>
<dbReference type="Proteomes" id="UP000593765">
    <property type="component" value="Chromosome"/>
</dbReference>
<accession>A0A7M2WY96</accession>
<proteinExistence type="predicted"/>
<keyword evidence="1" id="KW-0472">Membrane</keyword>
<feature type="transmembrane region" description="Helical" evidence="1">
    <location>
        <begin position="51"/>
        <end position="72"/>
    </location>
</feature>
<keyword evidence="1" id="KW-0812">Transmembrane</keyword>
<gene>
    <name evidence="2" type="ORF">IPV69_03625</name>
</gene>
<protein>
    <recommendedName>
        <fullName evidence="4">DUF1772 domain-containing protein</fullName>
    </recommendedName>
</protein>
<dbReference type="AlphaFoldDB" id="A0A7M2WY96"/>